<dbReference type="InterPro" id="IPR011050">
    <property type="entry name" value="Pectin_lyase_fold/virulence"/>
</dbReference>
<dbReference type="Proteomes" id="UP000319852">
    <property type="component" value="Chromosome"/>
</dbReference>
<dbReference type="InterPro" id="IPR018247">
    <property type="entry name" value="EF_Hand_1_Ca_BS"/>
</dbReference>
<dbReference type="SUPFAM" id="SSF51126">
    <property type="entry name" value="Pectin lyase-like"/>
    <property type="match status" value="1"/>
</dbReference>
<accession>A0A517MWE7</accession>
<protein>
    <submittedName>
        <fullName evidence="1">Uncharacterized protein</fullName>
    </submittedName>
</protein>
<dbReference type="PROSITE" id="PS00018">
    <property type="entry name" value="EF_HAND_1"/>
    <property type="match status" value="1"/>
</dbReference>
<sequence>MQSSCTLNKRFTQSLLCGILSIGCYGSVAISADYHISTQADFDTYRQATFSPGDNILLERDKVFTGMFAPRAVGTPGNVITISAYGTGNKPIINNNGVIHNHPSRPTSGDPVSAGLLLYNSEYVEVSNLEITNNNGGDQDDDDLMGIYVLGEDQGKALNHIYLQDNYIHHVNGAVEKNMRGGIHVHGKSPTSSNATTYNDVRIVNNVIDQIGGVGIGTDISNADIEHAHTFTGTHRENAIKNLYVAHNWIGNTGRNSMIARDTDYAVVEYNTSANSSRHSTGNSFYNFKTIGTVFQYNEAYGNVGDPGDHDRGGFDADYYSKGTVIQYNYSHGNHWLGSIMKKPMTDTIFRYNLSVNDLYGAYHYGFENDSDMTDTRVYNNTHYFKSSLSPELIGPSLGRTPLETTFNNNVFHSDSSGTAGANADNGTNVAYDTNVYHNITPPTSETNALLSDPRLVSPGAEPYNIDMEFGRDALAGYMLSADSPYIDGGLTIADNGGLDFWGRVVPNGSADIGAGEFSGAVAGPAATVLTGNLFPEPGGAQVIAAMPDGPNNKFGDDSSNSLTQTFQVDSTFDLKTIFLDYEYDSNSDPSDILINMELFEIADVGASTIIPGTSRLVLTALSMPELSANEEAAIVLDSPFSLPATTGTAGYALRLTNGGSPGFEWLRTVSTPGSVYDFGQAYEDGIEKSGGERDFVMALSDVDVSLVDSADFNGDGDVDGRDFLVWQSGLGITSGAQITDGDADNDHDVDADDLTVWTDQYGNQTLISSATPVPEPSTAILAGLCSIAAISSRRFRQ</sequence>
<dbReference type="AlphaFoldDB" id="A0A517MWE7"/>
<reference evidence="1 2" key="1">
    <citation type="submission" date="2019-02" db="EMBL/GenBank/DDBJ databases">
        <title>Deep-cultivation of Planctomycetes and their phenomic and genomic characterization uncovers novel biology.</title>
        <authorList>
            <person name="Wiegand S."/>
            <person name="Jogler M."/>
            <person name="Boedeker C."/>
            <person name="Pinto D."/>
            <person name="Vollmers J."/>
            <person name="Rivas-Marin E."/>
            <person name="Kohn T."/>
            <person name="Peeters S.H."/>
            <person name="Heuer A."/>
            <person name="Rast P."/>
            <person name="Oberbeckmann S."/>
            <person name="Bunk B."/>
            <person name="Jeske O."/>
            <person name="Meyerdierks A."/>
            <person name="Storesund J.E."/>
            <person name="Kallscheuer N."/>
            <person name="Luecker S."/>
            <person name="Lage O.M."/>
            <person name="Pohl T."/>
            <person name="Merkel B.J."/>
            <person name="Hornburger P."/>
            <person name="Mueller R.-W."/>
            <person name="Bruemmer F."/>
            <person name="Labrenz M."/>
            <person name="Spormann A.M."/>
            <person name="Op den Camp H."/>
            <person name="Overmann J."/>
            <person name="Amann R."/>
            <person name="Jetten M.S.M."/>
            <person name="Mascher T."/>
            <person name="Medema M.H."/>
            <person name="Devos D.P."/>
            <person name="Kaster A.-K."/>
            <person name="Ovreas L."/>
            <person name="Rohde M."/>
            <person name="Galperin M.Y."/>
            <person name="Jogler C."/>
        </authorList>
    </citation>
    <scope>NUCLEOTIDE SEQUENCE [LARGE SCALE GENOMIC DNA]</scope>
    <source>
        <strain evidence="1 2">HG15A2</strain>
    </source>
</reference>
<keyword evidence="2" id="KW-1185">Reference proteome</keyword>
<organism evidence="1 2">
    <name type="scientific">Adhaeretor mobilis</name>
    <dbReference type="NCBI Taxonomy" id="1930276"/>
    <lineage>
        <taxon>Bacteria</taxon>
        <taxon>Pseudomonadati</taxon>
        <taxon>Planctomycetota</taxon>
        <taxon>Planctomycetia</taxon>
        <taxon>Pirellulales</taxon>
        <taxon>Lacipirellulaceae</taxon>
        <taxon>Adhaeretor</taxon>
    </lineage>
</organism>
<gene>
    <name evidence="1" type="ORF">HG15A2_24950</name>
</gene>
<dbReference type="EMBL" id="CP036263">
    <property type="protein sequence ID" value="QDS99203.1"/>
    <property type="molecule type" value="Genomic_DNA"/>
</dbReference>
<evidence type="ECO:0000313" key="1">
    <source>
        <dbReference type="EMBL" id="QDS99203.1"/>
    </source>
</evidence>
<proteinExistence type="predicted"/>
<dbReference type="KEGG" id="amob:HG15A2_24950"/>
<evidence type="ECO:0000313" key="2">
    <source>
        <dbReference type="Proteomes" id="UP000319852"/>
    </source>
</evidence>
<name>A0A517MWE7_9BACT</name>